<dbReference type="InterPro" id="IPR001969">
    <property type="entry name" value="Aspartic_peptidase_AS"/>
</dbReference>
<feature type="domain" description="Reverse transcriptase" evidence="9">
    <location>
        <begin position="613"/>
        <end position="792"/>
    </location>
</feature>
<evidence type="ECO:0000256" key="1">
    <source>
        <dbReference type="ARBA" id="ARBA00012493"/>
    </source>
</evidence>
<keyword evidence="2" id="KW-0808">Transferase</keyword>
<keyword evidence="3" id="KW-0548">Nucleotidyltransferase</keyword>
<keyword evidence="6" id="KW-0378">Hydrolase</keyword>
<dbReference type="InterPro" id="IPR050951">
    <property type="entry name" value="Retrovirus_Pol_polyprotein"/>
</dbReference>
<dbReference type="EC" id="2.7.7.49" evidence="1"/>
<reference evidence="10" key="1">
    <citation type="journal article" date="2022" name="Int. J. Mol. Sci.">
        <title>Draft Genome of Tanacetum Coccineum: Genomic Comparison of Closely Related Tanacetum-Family Plants.</title>
        <authorList>
            <person name="Yamashiro T."/>
            <person name="Shiraishi A."/>
            <person name="Nakayama K."/>
            <person name="Satake H."/>
        </authorList>
    </citation>
    <scope>NUCLEOTIDE SEQUENCE</scope>
</reference>
<dbReference type="Pfam" id="PF03732">
    <property type="entry name" value="Retrotrans_gag"/>
    <property type="match status" value="1"/>
</dbReference>
<dbReference type="Pfam" id="PF00078">
    <property type="entry name" value="RVT_1"/>
    <property type="match status" value="1"/>
</dbReference>
<feature type="compositionally biased region" description="Low complexity" evidence="8">
    <location>
        <begin position="273"/>
        <end position="288"/>
    </location>
</feature>
<dbReference type="Proteomes" id="UP001151760">
    <property type="component" value="Unassembled WGS sequence"/>
</dbReference>
<keyword evidence="11" id="KW-1185">Reference proteome</keyword>
<dbReference type="InterPro" id="IPR000477">
    <property type="entry name" value="RT_dom"/>
</dbReference>
<comment type="caution">
    <text evidence="10">The sequence shown here is derived from an EMBL/GenBank/DDBJ whole genome shotgun (WGS) entry which is preliminary data.</text>
</comment>
<reference evidence="10" key="2">
    <citation type="submission" date="2022-01" db="EMBL/GenBank/DDBJ databases">
        <authorList>
            <person name="Yamashiro T."/>
            <person name="Shiraishi A."/>
            <person name="Satake H."/>
            <person name="Nakayama K."/>
        </authorList>
    </citation>
    <scope>NUCLEOTIDE SEQUENCE</scope>
</reference>
<dbReference type="InterPro" id="IPR005162">
    <property type="entry name" value="Retrotrans_gag_dom"/>
</dbReference>
<feature type="compositionally biased region" description="Basic and acidic residues" evidence="8">
    <location>
        <begin position="259"/>
        <end position="272"/>
    </location>
</feature>
<dbReference type="InterPro" id="IPR043128">
    <property type="entry name" value="Rev_trsase/Diguanyl_cyclase"/>
</dbReference>
<dbReference type="Gene3D" id="2.40.70.10">
    <property type="entry name" value="Acid Proteases"/>
    <property type="match status" value="1"/>
</dbReference>
<evidence type="ECO:0000259" key="9">
    <source>
        <dbReference type="PROSITE" id="PS50878"/>
    </source>
</evidence>
<dbReference type="PANTHER" id="PTHR37984:SF5">
    <property type="entry name" value="PROTEIN NYNRIN-LIKE"/>
    <property type="match status" value="1"/>
</dbReference>
<dbReference type="InterPro" id="IPR043502">
    <property type="entry name" value="DNA/RNA_pol_sf"/>
</dbReference>
<dbReference type="Pfam" id="PF17917">
    <property type="entry name" value="RT_RNaseH"/>
    <property type="match status" value="1"/>
</dbReference>
<feature type="compositionally biased region" description="Basic and acidic residues" evidence="8">
    <location>
        <begin position="230"/>
        <end position="247"/>
    </location>
</feature>
<dbReference type="CDD" id="cd01647">
    <property type="entry name" value="RT_LTR"/>
    <property type="match status" value="1"/>
</dbReference>
<feature type="region of interest" description="Disordered" evidence="8">
    <location>
        <begin position="353"/>
        <end position="372"/>
    </location>
</feature>
<dbReference type="PROSITE" id="PS50878">
    <property type="entry name" value="RT_POL"/>
    <property type="match status" value="1"/>
</dbReference>
<dbReference type="CDD" id="cd00303">
    <property type="entry name" value="retropepsin_like"/>
    <property type="match status" value="1"/>
</dbReference>
<evidence type="ECO:0000256" key="3">
    <source>
        <dbReference type="ARBA" id="ARBA00022695"/>
    </source>
</evidence>
<evidence type="ECO:0000313" key="10">
    <source>
        <dbReference type="EMBL" id="GJT30115.1"/>
    </source>
</evidence>
<evidence type="ECO:0000256" key="7">
    <source>
        <dbReference type="ARBA" id="ARBA00022918"/>
    </source>
</evidence>
<evidence type="ECO:0000256" key="8">
    <source>
        <dbReference type="SAM" id="MobiDB-lite"/>
    </source>
</evidence>
<dbReference type="CDD" id="cd09274">
    <property type="entry name" value="RNase_HI_RT_Ty3"/>
    <property type="match status" value="1"/>
</dbReference>
<accession>A0ABQ5CTY8</accession>
<evidence type="ECO:0000256" key="2">
    <source>
        <dbReference type="ARBA" id="ARBA00022679"/>
    </source>
</evidence>
<evidence type="ECO:0000256" key="4">
    <source>
        <dbReference type="ARBA" id="ARBA00022722"/>
    </source>
</evidence>
<organism evidence="10 11">
    <name type="scientific">Tanacetum coccineum</name>
    <dbReference type="NCBI Taxonomy" id="301880"/>
    <lineage>
        <taxon>Eukaryota</taxon>
        <taxon>Viridiplantae</taxon>
        <taxon>Streptophyta</taxon>
        <taxon>Embryophyta</taxon>
        <taxon>Tracheophyta</taxon>
        <taxon>Spermatophyta</taxon>
        <taxon>Magnoliopsida</taxon>
        <taxon>eudicotyledons</taxon>
        <taxon>Gunneridae</taxon>
        <taxon>Pentapetalae</taxon>
        <taxon>asterids</taxon>
        <taxon>campanulids</taxon>
        <taxon>Asterales</taxon>
        <taxon>Asteraceae</taxon>
        <taxon>Asteroideae</taxon>
        <taxon>Anthemideae</taxon>
        <taxon>Anthemidinae</taxon>
        <taxon>Tanacetum</taxon>
    </lineage>
</organism>
<dbReference type="SUPFAM" id="SSF56672">
    <property type="entry name" value="DNA/RNA polymerases"/>
    <property type="match status" value="1"/>
</dbReference>
<dbReference type="PANTHER" id="PTHR37984">
    <property type="entry name" value="PROTEIN CBG26694"/>
    <property type="match status" value="1"/>
</dbReference>
<protein>
    <recommendedName>
        <fullName evidence="1">RNA-directed DNA polymerase</fullName>
        <ecNumber evidence="1">2.7.7.49</ecNumber>
    </recommendedName>
</protein>
<dbReference type="SUPFAM" id="SSF50630">
    <property type="entry name" value="Acid proteases"/>
    <property type="match status" value="1"/>
</dbReference>
<dbReference type="Gene3D" id="3.30.70.270">
    <property type="match status" value="2"/>
</dbReference>
<sequence>MVNTRTDAELAAAVQAAVDAMLLQIREQVREEYRTGVVPSGSNPPPVTIHTWLERFNKQKPRSFEKAVAPVDAENWISHMEKIFDVMDCNDAFKTRLAVYKFEGDALAWWKAYKQAKGGDAWVLTLTWAAFKELFFLQFFPRAEQERLKREYHSIRQRASENSTEYMQRFLRLAGFLGQAAGTAEEQAKNFRWGLHKSILDHVMCIQFTDVAQVADAARNLEILRDRDDYDRSERSDKRHKSGDRYHPYSQQGSHRSHGQSDDRQRSDRQGSDRQSGGSNYRNNNNSNHSRDNNRNSGAGRDQRNRGSQQSRVPSEGYTHPVCNTCGRRHPGECHRAAGTCFKYGQAGHLQRDCKKNTGASSSGHADKKPDASGHVFALTQDQAANTSGTITGALFIFGRAVFVLFDTGATHSVISTKFASCFTMTPILLDHVLCISTPMKDSARITHVYRDLPLQFDDKIRSVNALPLDMCEFDIILGIDWLAAHRATIDCHSRRVIFGDIHAPEFIYHGSLPGKSMKIISALKARTLLSHGCEGFLATIHDTTSDVSSIHDQPIVSEFQDVFPEELPGIPPIRDVEFNIELIPGAEPISKAPYRMAPIELKELKDQLQELLERGFIRPSVSPWGAPVLFVKKKDGSMRLCIDYRELNKITIRNRYPLPRIDDLFDQLQGAKHFSKIDLRSGYHQLRVKEQDISKTAFRTRYGHYEFLVMPFGLTNAPAVFMDLMNRVFHEFLDKFVIVFIDDILVFSKSKEEHEEHLRTVLQILRQEKLYAKFSKCEFWLSKVAFLGHIVSAEGITMDPAKVEAITKWPRPTSVTEVRSFLGLAGYYRRFVEGFSRLALPLTKLMRKGEKFVWNEEREKSFEELKQRLVSSPILTLPSGSGGFQIYSDASKKGLGCVLMQHGKVIAYASRQLKPYEVNYPTHDLELAAVVFALKIWRHYLYGESCDIFTDHKSLKYIFTQRELNMRQRRWLELLKDYDTNIQYHPGKANVVADALSRKSGMIAGIKVEEGIIRDLERLDIELSQKDDGEIWAIIQNIDQQTEFRVDDDGILWQAIVSDRDSGFTFSFGKVYREKLGETRLKFSTTFILRDPHGTLAPMVEIKCAPFEMLYGRKCRLLLFVGFREKLKEAQTRQKSYADRHRRALEFQPGEHVFLKVSPTRGVRRFGIKGKLRVLVTSIFLFTLSFSIRSDREDLSYTEEPESISRPSG</sequence>
<dbReference type="Gene3D" id="3.10.10.10">
    <property type="entry name" value="HIV Type 1 Reverse Transcriptase, subunit A, domain 1"/>
    <property type="match status" value="1"/>
</dbReference>
<feature type="region of interest" description="Disordered" evidence="8">
    <location>
        <begin position="230"/>
        <end position="321"/>
    </location>
</feature>
<evidence type="ECO:0000256" key="6">
    <source>
        <dbReference type="ARBA" id="ARBA00022801"/>
    </source>
</evidence>
<keyword evidence="7" id="KW-0695">RNA-directed DNA polymerase</keyword>
<keyword evidence="5" id="KW-0255">Endonuclease</keyword>
<dbReference type="EMBL" id="BQNB010014598">
    <property type="protein sequence ID" value="GJT30115.1"/>
    <property type="molecule type" value="Genomic_DNA"/>
</dbReference>
<dbReference type="InterPro" id="IPR021109">
    <property type="entry name" value="Peptidase_aspartic_dom_sf"/>
</dbReference>
<dbReference type="Pfam" id="PF08284">
    <property type="entry name" value="RVP_2"/>
    <property type="match status" value="1"/>
</dbReference>
<gene>
    <name evidence="10" type="ORF">Tco_0910390</name>
</gene>
<evidence type="ECO:0000256" key="5">
    <source>
        <dbReference type="ARBA" id="ARBA00022759"/>
    </source>
</evidence>
<dbReference type="InterPro" id="IPR041373">
    <property type="entry name" value="RT_RNaseH"/>
</dbReference>
<name>A0ABQ5CTY8_9ASTR</name>
<dbReference type="PROSITE" id="PS00141">
    <property type="entry name" value="ASP_PROTEASE"/>
    <property type="match status" value="1"/>
</dbReference>
<keyword evidence="4" id="KW-0540">Nuclease</keyword>
<proteinExistence type="predicted"/>
<evidence type="ECO:0000313" key="11">
    <source>
        <dbReference type="Proteomes" id="UP001151760"/>
    </source>
</evidence>